<evidence type="ECO:0000313" key="5">
    <source>
        <dbReference type="Proteomes" id="UP000681967"/>
    </source>
</evidence>
<dbReference type="Proteomes" id="UP000681720">
    <property type="component" value="Unassembled WGS sequence"/>
</dbReference>
<gene>
    <name evidence="1" type="ORF">BYL167_LOCUS40962</name>
    <name evidence="2" type="ORF">BYL167_LOCUS43738</name>
    <name evidence="3" type="ORF">GIL414_LOCUS45109</name>
    <name evidence="4" type="ORF">GIL414_LOCUS53183</name>
</gene>
<comment type="caution">
    <text evidence="1">The sequence shown here is derived from an EMBL/GenBank/DDBJ whole genome shotgun (WGS) entry which is preliminary data.</text>
</comment>
<dbReference type="GO" id="GO:0051015">
    <property type="term" value="F:actin filament binding"/>
    <property type="evidence" value="ECO:0007669"/>
    <property type="project" value="TreeGrafter"/>
</dbReference>
<proteinExistence type="predicted"/>
<dbReference type="InterPro" id="IPR030224">
    <property type="entry name" value="Sla2_fam"/>
</dbReference>
<feature type="non-terminal residue" evidence="1">
    <location>
        <position position="62"/>
    </location>
</feature>
<dbReference type="GO" id="GO:0048268">
    <property type="term" value="P:clathrin coat assembly"/>
    <property type="evidence" value="ECO:0007669"/>
    <property type="project" value="TreeGrafter"/>
</dbReference>
<dbReference type="GO" id="GO:0030136">
    <property type="term" value="C:clathrin-coated vesicle"/>
    <property type="evidence" value="ECO:0007669"/>
    <property type="project" value="TreeGrafter"/>
</dbReference>
<evidence type="ECO:0000313" key="1">
    <source>
        <dbReference type="EMBL" id="CAF4621014.1"/>
    </source>
</evidence>
<protein>
    <submittedName>
        <fullName evidence="1">Uncharacterized protein</fullName>
    </submittedName>
</protein>
<sequence length="62" mass="6794">FYGQSSTLQYFKSLIKIPMLPENPPDFNVKEDLTNYQAPVAIVNTSASDSSSVVEGLLIDIS</sequence>
<organism evidence="1 5">
    <name type="scientific">Rotaria magnacalcarata</name>
    <dbReference type="NCBI Taxonomy" id="392030"/>
    <lineage>
        <taxon>Eukaryota</taxon>
        <taxon>Metazoa</taxon>
        <taxon>Spiralia</taxon>
        <taxon>Gnathifera</taxon>
        <taxon>Rotifera</taxon>
        <taxon>Eurotatoria</taxon>
        <taxon>Bdelloidea</taxon>
        <taxon>Philodinida</taxon>
        <taxon>Philodinidae</taxon>
        <taxon>Rotaria</taxon>
    </lineage>
</organism>
<dbReference type="EMBL" id="CAJOBJ010183925">
    <property type="protein sequence ID" value="CAF4928544.1"/>
    <property type="molecule type" value="Genomic_DNA"/>
</dbReference>
<dbReference type="GO" id="GO:0080025">
    <property type="term" value="F:phosphatidylinositol-3,5-bisphosphate binding"/>
    <property type="evidence" value="ECO:0007669"/>
    <property type="project" value="TreeGrafter"/>
</dbReference>
<dbReference type="AlphaFoldDB" id="A0A8S2ZE23"/>
<name>A0A8S2ZE23_9BILA</name>
<dbReference type="GO" id="GO:0007015">
    <property type="term" value="P:actin filament organization"/>
    <property type="evidence" value="ECO:0007669"/>
    <property type="project" value="TreeGrafter"/>
</dbReference>
<dbReference type="Proteomes" id="UP000681967">
    <property type="component" value="Unassembled WGS sequence"/>
</dbReference>
<dbReference type="GO" id="GO:0030864">
    <property type="term" value="C:cortical actin cytoskeleton"/>
    <property type="evidence" value="ECO:0007669"/>
    <property type="project" value="TreeGrafter"/>
</dbReference>
<accession>A0A8S2ZE23</accession>
<dbReference type="PANTHER" id="PTHR10407:SF15">
    <property type="entry name" value="HUNTINGTIN INTERACTING PROTEIN 1"/>
    <property type="match status" value="1"/>
</dbReference>
<dbReference type="EMBL" id="CAJOBH010117051">
    <property type="protein sequence ID" value="CAF4691645.1"/>
    <property type="molecule type" value="Genomic_DNA"/>
</dbReference>
<evidence type="ECO:0000313" key="3">
    <source>
        <dbReference type="EMBL" id="CAF4750022.1"/>
    </source>
</evidence>
<feature type="non-terminal residue" evidence="1">
    <location>
        <position position="1"/>
    </location>
</feature>
<dbReference type="EMBL" id="CAJOBJ010137874">
    <property type="protein sequence ID" value="CAF4750022.1"/>
    <property type="molecule type" value="Genomic_DNA"/>
</dbReference>
<dbReference type="GO" id="GO:0043325">
    <property type="term" value="F:phosphatidylinositol-3,4-bisphosphate binding"/>
    <property type="evidence" value="ECO:0007669"/>
    <property type="project" value="TreeGrafter"/>
</dbReference>
<reference evidence="1" key="1">
    <citation type="submission" date="2021-02" db="EMBL/GenBank/DDBJ databases">
        <authorList>
            <person name="Nowell W R."/>
        </authorList>
    </citation>
    <scope>NUCLEOTIDE SEQUENCE</scope>
</reference>
<dbReference type="PANTHER" id="PTHR10407">
    <property type="entry name" value="HUNTINGTIN INTERACTING PROTEIN 1"/>
    <property type="match status" value="1"/>
</dbReference>
<dbReference type="GO" id="GO:0006897">
    <property type="term" value="P:endocytosis"/>
    <property type="evidence" value="ECO:0007669"/>
    <property type="project" value="InterPro"/>
</dbReference>
<dbReference type="GO" id="GO:0035615">
    <property type="term" value="F:clathrin adaptor activity"/>
    <property type="evidence" value="ECO:0007669"/>
    <property type="project" value="TreeGrafter"/>
</dbReference>
<dbReference type="GO" id="GO:0032051">
    <property type="term" value="F:clathrin light chain binding"/>
    <property type="evidence" value="ECO:0007669"/>
    <property type="project" value="TreeGrafter"/>
</dbReference>
<evidence type="ECO:0000313" key="2">
    <source>
        <dbReference type="EMBL" id="CAF4691645.1"/>
    </source>
</evidence>
<dbReference type="EMBL" id="CAJOBH010102645">
    <property type="protein sequence ID" value="CAF4621014.1"/>
    <property type="molecule type" value="Genomic_DNA"/>
</dbReference>
<evidence type="ECO:0000313" key="4">
    <source>
        <dbReference type="EMBL" id="CAF4928544.1"/>
    </source>
</evidence>